<sequence length="346" mass="39721">MKIYNYLAVLFFISILYSCDSPNTEEGIEGTILCDTSEIGISASDNVVFLDNSESVLWQGNYSDSTVNISFTKDLNDNNTTETLNFVFNKIEDCLQIDRGFEFYDGSTADISAITQVYVLEVTIQDWEVDEKFSGQIIYRDHHDKLIKTHNFWVEFTADDYVAENTNNILFADCFADKLPIDLDLDNDGTTDYTILADDVVDFANSPNFVAYKIKLVSTDESINEILSPRGVSIPFPVIFEPPFSTDNTRSYDANKFNSVDIRNSLDVFYEFSAPYESYNFFLQNNLTYKKEFANNLDDYYAVRLIRNDENFYGWIKIEFDALNCEIAILDTYLSPNAEEHITIEN</sequence>
<name>A0A1B8TQ56_9FLAO</name>
<dbReference type="AlphaFoldDB" id="A0A1B8TQ56"/>
<comment type="caution">
    <text evidence="1">The sequence shown here is derived from an EMBL/GenBank/DDBJ whole genome shotgun (WGS) entry which is preliminary data.</text>
</comment>
<keyword evidence="2" id="KW-1185">Reference proteome</keyword>
<dbReference type="OrthoDB" id="1203170at2"/>
<dbReference type="PROSITE" id="PS51257">
    <property type="entry name" value="PROKAR_LIPOPROTEIN"/>
    <property type="match status" value="1"/>
</dbReference>
<evidence type="ECO:0000313" key="1">
    <source>
        <dbReference type="EMBL" id="OBY61702.1"/>
    </source>
</evidence>
<organism evidence="1 2">
    <name type="scientific">Polaribacter reichenbachii</name>
    <dbReference type="NCBI Taxonomy" id="996801"/>
    <lineage>
        <taxon>Bacteria</taxon>
        <taxon>Pseudomonadati</taxon>
        <taxon>Bacteroidota</taxon>
        <taxon>Flavobacteriia</taxon>
        <taxon>Flavobacteriales</taxon>
        <taxon>Flavobacteriaceae</taxon>
    </lineage>
</organism>
<dbReference type="EMBL" id="LSFL01000042">
    <property type="protein sequence ID" value="OBY61702.1"/>
    <property type="molecule type" value="Genomic_DNA"/>
</dbReference>
<proteinExistence type="predicted"/>
<dbReference type="RefSeq" id="WP_068364928.1">
    <property type="nucleotide sequence ID" value="NZ_CP019337.1"/>
</dbReference>
<reference evidence="2" key="1">
    <citation type="submission" date="2016-02" db="EMBL/GenBank/DDBJ databases">
        <title>Paenibacillus sp. LPB0068, isolated from Crassostrea gigas.</title>
        <authorList>
            <person name="Shin S.-K."/>
            <person name="Yi H."/>
        </authorList>
    </citation>
    <scope>NUCLEOTIDE SEQUENCE [LARGE SCALE GENOMIC DNA]</scope>
    <source>
        <strain evidence="2">KCTC 23969</strain>
    </source>
</reference>
<evidence type="ECO:0000313" key="2">
    <source>
        <dbReference type="Proteomes" id="UP000092612"/>
    </source>
</evidence>
<protein>
    <submittedName>
        <fullName evidence="1">Uncharacterized protein</fullName>
    </submittedName>
</protein>
<dbReference type="Proteomes" id="UP000092612">
    <property type="component" value="Unassembled WGS sequence"/>
</dbReference>
<gene>
    <name evidence="1" type="ORF">LPB301_16745</name>
</gene>
<dbReference type="KEGG" id="prn:BW723_11015"/>
<accession>A0A1B8TQ56</accession>